<dbReference type="Gene3D" id="3.10.180.10">
    <property type="entry name" value="2,3-Dihydroxybiphenyl 1,2-Dioxygenase, domain 1"/>
    <property type="match status" value="1"/>
</dbReference>
<dbReference type="STRING" id="420404.SAMN05421793_1382"/>
<proteinExistence type="inferred from homology"/>
<evidence type="ECO:0000256" key="2">
    <source>
        <dbReference type="ARBA" id="ARBA00021572"/>
    </source>
</evidence>
<evidence type="ECO:0000256" key="3">
    <source>
        <dbReference type="ARBA" id="ARBA00023251"/>
    </source>
</evidence>
<dbReference type="InterPro" id="IPR004360">
    <property type="entry name" value="Glyas_Fos-R_dOase_dom"/>
</dbReference>
<name>A0A1H6L647_9FLAO</name>
<accession>A0A1H6L647</accession>
<dbReference type="Pfam" id="PF00903">
    <property type="entry name" value="Glyoxalase"/>
    <property type="match status" value="1"/>
</dbReference>
<dbReference type="Proteomes" id="UP000198555">
    <property type="component" value="Unassembled WGS sequence"/>
</dbReference>
<dbReference type="EMBL" id="FNWX01000038">
    <property type="protein sequence ID" value="SEH83963.1"/>
    <property type="molecule type" value="Genomic_DNA"/>
</dbReference>
<evidence type="ECO:0000259" key="4">
    <source>
        <dbReference type="PROSITE" id="PS51819"/>
    </source>
</evidence>
<gene>
    <name evidence="5" type="ORF">SAMN05421793_1382</name>
</gene>
<feature type="domain" description="VOC" evidence="4">
    <location>
        <begin position="1"/>
        <end position="115"/>
    </location>
</feature>
<evidence type="ECO:0000313" key="5">
    <source>
        <dbReference type="EMBL" id="SEH83963.1"/>
    </source>
</evidence>
<dbReference type="GO" id="GO:0046677">
    <property type="term" value="P:response to antibiotic"/>
    <property type="evidence" value="ECO:0007669"/>
    <property type="project" value="UniProtKB-KW"/>
</dbReference>
<dbReference type="AlphaFoldDB" id="A0A1H6L647"/>
<dbReference type="InterPro" id="IPR000335">
    <property type="entry name" value="Bleomycin-R"/>
</dbReference>
<reference evidence="6" key="1">
    <citation type="submission" date="2016-10" db="EMBL/GenBank/DDBJ databases">
        <authorList>
            <person name="Varghese N."/>
            <person name="Submissions S."/>
        </authorList>
    </citation>
    <scope>NUCLEOTIDE SEQUENCE [LARGE SCALE GENOMIC DNA]</scope>
    <source>
        <strain evidence="6">DSM 19326</strain>
    </source>
</reference>
<sequence length="116" mass="13789">MISQIIPKLPFTNKKKTKDYYCDLGFEFVADYNHYLIATYNNSELHFFEFKELMPEKSDFMLYLKISSNIEKFYDLLKSKDIKIHPNGKLETKPWNMKEFSLIDPDGTLLTFGEKI</sequence>
<keyword evidence="3" id="KW-0046">Antibiotic resistance</keyword>
<keyword evidence="6" id="KW-1185">Reference proteome</keyword>
<protein>
    <recommendedName>
        <fullName evidence="2">Bleomycin resistance protein</fullName>
    </recommendedName>
</protein>
<evidence type="ECO:0000256" key="1">
    <source>
        <dbReference type="ARBA" id="ARBA00011051"/>
    </source>
</evidence>
<dbReference type="InterPro" id="IPR037523">
    <property type="entry name" value="VOC_core"/>
</dbReference>
<dbReference type="SUPFAM" id="SSF54593">
    <property type="entry name" value="Glyoxalase/Bleomycin resistance protein/Dihydroxybiphenyl dioxygenase"/>
    <property type="match status" value="1"/>
</dbReference>
<dbReference type="RefSeq" id="WP_089770642.1">
    <property type="nucleotide sequence ID" value="NZ_FNWX01000038.1"/>
</dbReference>
<organism evidence="5 6">
    <name type="scientific">Epilithonimonas hominis</name>
    <dbReference type="NCBI Taxonomy" id="420404"/>
    <lineage>
        <taxon>Bacteria</taxon>
        <taxon>Pseudomonadati</taxon>
        <taxon>Bacteroidota</taxon>
        <taxon>Flavobacteriia</taxon>
        <taxon>Flavobacteriales</taxon>
        <taxon>Weeksellaceae</taxon>
        <taxon>Chryseobacterium group</taxon>
        <taxon>Epilithonimonas</taxon>
    </lineage>
</organism>
<comment type="similarity">
    <text evidence="1">Belongs to the bleomycin resistance protein family.</text>
</comment>
<evidence type="ECO:0000313" key="6">
    <source>
        <dbReference type="Proteomes" id="UP000198555"/>
    </source>
</evidence>
<dbReference type="PROSITE" id="PS51819">
    <property type="entry name" value="VOC"/>
    <property type="match status" value="1"/>
</dbReference>
<dbReference type="InterPro" id="IPR029068">
    <property type="entry name" value="Glyas_Bleomycin-R_OHBP_Dase"/>
</dbReference>
<dbReference type="CDD" id="cd08349">
    <property type="entry name" value="BLMA_like"/>
    <property type="match status" value="1"/>
</dbReference>